<evidence type="ECO:0000313" key="2">
    <source>
        <dbReference type="Proteomes" id="UP000007797"/>
    </source>
</evidence>
<gene>
    <name evidence="1" type="ORF">DFA_09451</name>
</gene>
<dbReference type="GeneID" id="14868261"/>
<name>F4Q7N4_CACFS</name>
<dbReference type="KEGG" id="dfa:DFA_09451"/>
<accession>F4Q7N4</accession>
<dbReference type="RefSeq" id="XP_004354800.1">
    <property type="nucleotide sequence ID" value="XM_004354748.1"/>
</dbReference>
<proteinExistence type="predicted"/>
<protein>
    <submittedName>
        <fullName evidence="1">Uncharacterized protein</fullName>
    </submittedName>
</protein>
<dbReference type="EMBL" id="GL883024">
    <property type="protein sequence ID" value="EGG16416.1"/>
    <property type="molecule type" value="Genomic_DNA"/>
</dbReference>
<keyword evidence="2" id="KW-1185">Reference proteome</keyword>
<evidence type="ECO:0000313" key="1">
    <source>
        <dbReference type="EMBL" id="EGG16416.1"/>
    </source>
</evidence>
<reference evidence="2" key="1">
    <citation type="journal article" date="2011" name="Genome Res.">
        <title>Phylogeny-wide analysis of social amoeba genomes highlights ancient origins for complex intercellular communication.</title>
        <authorList>
            <person name="Heidel A.J."/>
            <person name="Lawal H.M."/>
            <person name="Felder M."/>
            <person name="Schilde C."/>
            <person name="Helps N.R."/>
            <person name="Tunggal B."/>
            <person name="Rivero F."/>
            <person name="John U."/>
            <person name="Schleicher M."/>
            <person name="Eichinger L."/>
            <person name="Platzer M."/>
            <person name="Noegel A.A."/>
            <person name="Schaap P."/>
            <person name="Gloeckner G."/>
        </authorList>
    </citation>
    <scope>NUCLEOTIDE SEQUENCE [LARGE SCALE GENOMIC DNA]</scope>
    <source>
        <strain evidence="2">SH3</strain>
    </source>
</reference>
<dbReference type="AlphaFoldDB" id="F4Q7N4"/>
<organism evidence="1 2">
    <name type="scientific">Cavenderia fasciculata</name>
    <name type="common">Slime mold</name>
    <name type="synonym">Dictyostelium fasciculatum</name>
    <dbReference type="NCBI Taxonomy" id="261658"/>
    <lineage>
        <taxon>Eukaryota</taxon>
        <taxon>Amoebozoa</taxon>
        <taxon>Evosea</taxon>
        <taxon>Eumycetozoa</taxon>
        <taxon>Dictyostelia</taxon>
        <taxon>Acytosteliales</taxon>
        <taxon>Cavenderiaceae</taxon>
        <taxon>Cavenderia</taxon>
    </lineage>
</organism>
<dbReference type="Proteomes" id="UP000007797">
    <property type="component" value="Unassembled WGS sequence"/>
</dbReference>
<sequence length="46" mass="5793">MMFFWSSCDSFYQNFVVFWEKMKFLAQRWLVSHPLLFIVLCRMCYI</sequence>